<feature type="non-terminal residue" evidence="2">
    <location>
        <position position="1"/>
    </location>
</feature>
<organism evidence="2 3">
    <name type="scientific">Urocolius indicus</name>
    <name type="common">Red-faced mousebird</name>
    <name type="synonym">Colius indicus</name>
    <dbReference type="NCBI Taxonomy" id="458196"/>
    <lineage>
        <taxon>Eukaryota</taxon>
        <taxon>Metazoa</taxon>
        <taxon>Chordata</taxon>
        <taxon>Craniata</taxon>
        <taxon>Vertebrata</taxon>
        <taxon>Euteleostomi</taxon>
        <taxon>Archelosauria</taxon>
        <taxon>Archosauria</taxon>
        <taxon>Dinosauria</taxon>
        <taxon>Saurischia</taxon>
        <taxon>Theropoda</taxon>
        <taxon>Coelurosauria</taxon>
        <taxon>Aves</taxon>
        <taxon>Neognathae</taxon>
        <taxon>Neoaves</taxon>
        <taxon>Telluraves</taxon>
        <taxon>Coraciimorphae</taxon>
        <taxon>Coliiformes</taxon>
        <taxon>Coliidae</taxon>
        <taxon>Urocolius</taxon>
    </lineage>
</organism>
<evidence type="ECO:0000313" key="3">
    <source>
        <dbReference type="Proteomes" id="UP000654395"/>
    </source>
</evidence>
<evidence type="ECO:0000313" key="2">
    <source>
        <dbReference type="EMBL" id="NXX76783.1"/>
    </source>
</evidence>
<dbReference type="InterPro" id="IPR000253">
    <property type="entry name" value="FHA_dom"/>
</dbReference>
<dbReference type="PANTHER" id="PTHR13233:SF0">
    <property type="entry name" value="MICROSPHERULE PROTEIN 1"/>
    <property type="match status" value="1"/>
</dbReference>
<reference evidence="2" key="1">
    <citation type="submission" date="2020-02" db="EMBL/GenBank/DDBJ databases">
        <title>Bird 10,000 Genomes (B10K) Project - Family phase.</title>
        <authorList>
            <person name="Zhang G."/>
        </authorList>
    </citation>
    <scope>NUCLEOTIDE SEQUENCE</scope>
    <source>
        <strain evidence="2">B10K-DU-030-59</strain>
    </source>
</reference>
<dbReference type="Proteomes" id="UP000654395">
    <property type="component" value="Unassembled WGS sequence"/>
</dbReference>
<dbReference type="Pfam" id="PF00498">
    <property type="entry name" value="FHA"/>
    <property type="match status" value="1"/>
</dbReference>
<dbReference type="EMBL" id="WBNH01003098">
    <property type="protein sequence ID" value="NXX76783.1"/>
    <property type="molecule type" value="Genomic_DNA"/>
</dbReference>
<keyword evidence="3" id="KW-1185">Reference proteome</keyword>
<sequence>QITLGRATKDNQIDVDLALEGPAWKISRKQGVIKLKNNGDFFIANEGRRPIYIDGRPVLGGNKWKLNNNAVVEVRA</sequence>
<dbReference type="SMART" id="SM00240">
    <property type="entry name" value="FHA"/>
    <property type="match status" value="1"/>
</dbReference>
<dbReference type="OrthoDB" id="10262769at2759"/>
<dbReference type="PROSITE" id="PS50006">
    <property type="entry name" value="FHA_DOMAIN"/>
    <property type="match status" value="1"/>
</dbReference>
<dbReference type="InterPro" id="IPR037912">
    <property type="entry name" value="MCRS1"/>
</dbReference>
<dbReference type="SUPFAM" id="SSF49879">
    <property type="entry name" value="SMAD/FHA domain"/>
    <property type="match status" value="1"/>
</dbReference>
<gene>
    <name evidence="2" type="primary">Mcrs1_1</name>
    <name evidence="2" type="ORF">UROIND_R05141</name>
</gene>
<dbReference type="Gene3D" id="2.60.200.20">
    <property type="match status" value="1"/>
</dbReference>
<dbReference type="PANTHER" id="PTHR13233">
    <property type="entry name" value="MICROSPHERULE PROTEIN 1"/>
    <property type="match status" value="1"/>
</dbReference>
<dbReference type="GO" id="GO:0031011">
    <property type="term" value="C:Ino80 complex"/>
    <property type="evidence" value="ECO:0007669"/>
    <property type="project" value="InterPro"/>
</dbReference>
<dbReference type="GO" id="GO:0044545">
    <property type="term" value="C:NSL complex"/>
    <property type="evidence" value="ECO:0007669"/>
    <property type="project" value="TreeGrafter"/>
</dbReference>
<feature type="non-terminal residue" evidence="2">
    <location>
        <position position="76"/>
    </location>
</feature>
<comment type="caution">
    <text evidence="2">The sequence shown here is derived from an EMBL/GenBank/DDBJ whole genome shotgun (WGS) entry which is preliminary data.</text>
</comment>
<accession>A0A852KGC9</accession>
<dbReference type="AlphaFoldDB" id="A0A852KGC9"/>
<dbReference type="InterPro" id="IPR008984">
    <property type="entry name" value="SMAD_FHA_dom_sf"/>
</dbReference>
<protein>
    <submittedName>
        <fullName evidence="2">MCRS1 protein</fullName>
    </submittedName>
</protein>
<evidence type="ECO:0000259" key="1">
    <source>
        <dbReference type="PROSITE" id="PS50006"/>
    </source>
</evidence>
<dbReference type="GO" id="GO:0045944">
    <property type="term" value="P:positive regulation of transcription by RNA polymerase II"/>
    <property type="evidence" value="ECO:0007669"/>
    <property type="project" value="TreeGrafter"/>
</dbReference>
<dbReference type="GO" id="GO:0002151">
    <property type="term" value="F:G-quadruplex RNA binding"/>
    <property type="evidence" value="ECO:0007669"/>
    <property type="project" value="InterPro"/>
</dbReference>
<dbReference type="GO" id="GO:0071339">
    <property type="term" value="C:MLL1 complex"/>
    <property type="evidence" value="ECO:0007669"/>
    <property type="project" value="InterPro"/>
</dbReference>
<proteinExistence type="predicted"/>
<name>A0A852KGC9_UROIN</name>
<feature type="domain" description="FHA" evidence="1">
    <location>
        <begin position="2"/>
        <end position="58"/>
    </location>
</feature>